<protein>
    <submittedName>
        <fullName evidence="2">Nuclear transport factor 2 family protein</fullName>
    </submittedName>
</protein>
<dbReference type="OrthoDB" id="1115105at2"/>
<gene>
    <name evidence="2" type="ORF">FOB72_08950</name>
</gene>
<dbReference type="InterPro" id="IPR032710">
    <property type="entry name" value="NTF2-like_dom_sf"/>
</dbReference>
<name>A0A5P2H3R6_9BURK</name>
<dbReference type="Pfam" id="PF12680">
    <property type="entry name" value="SnoaL_2"/>
    <property type="match status" value="1"/>
</dbReference>
<dbReference type="Proteomes" id="UP000322822">
    <property type="component" value="Chromosome 1"/>
</dbReference>
<evidence type="ECO:0000313" key="3">
    <source>
        <dbReference type="Proteomes" id="UP000322822"/>
    </source>
</evidence>
<dbReference type="AlphaFoldDB" id="A0A5P2H3R6"/>
<sequence>MTTATRDSQTLSALLDWYASLTPQSLYDLPRYYADDARFTDPFNSVRGHAAIQALFAHMFETVDAPRFAIERQVMGDQEAFATWVFTGAVRGHAFVVPGSTHLQFDDDGRVCMHCDYWDAAALWRQLPVIGAPVRWLQRHFAAPPTR</sequence>
<feature type="domain" description="SnoaL-like" evidence="1">
    <location>
        <begin position="16"/>
        <end position="112"/>
    </location>
</feature>
<evidence type="ECO:0000313" key="2">
    <source>
        <dbReference type="EMBL" id="QET02153.1"/>
    </source>
</evidence>
<evidence type="ECO:0000259" key="1">
    <source>
        <dbReference type="Pfam" id="PF12680"/>
    </source>
</evidence>
<dbReference type="RefSeq" id="WP_150372195.1">
    <property type="nucleotide sequence ID" value="NZ_CP044065.1"/>
</dbReference>
<organism evidence="2 3">
    <name type="scientific">Cupriavidus pauculus</name>
    <dbReference type="NCBI Taxonomy" id="82633"/>
    <lineage>
        <taxon>Bacteria</taxon>
        <taxon>Pseudomonadati</taxon>
        <taxon>Pseudomonadota</taxon>
        <taxon>Betaproteobacteria</taxon>
        <taxon>Burkholderiales</taxon>
        <taxon>Burkholderiaceae</taxon>
        <taxon>Cupriavidus</taxon>
    </lineage>
</organism>
<dbReference type="Gene3D" id="3.10.450.50">
    <property type="match status" value="1"/>
</dbReference>
<proteinExistence type="predicted"/>
<dbReference type="EMBL" id="CP044065">
    <property type="protein sequence ID" value="QET02153.1"/>
    <property type="molecule type" value="Genomic_DNA"/>
</dbReference>
<dbReference type="SUPFAM" id="SSF54427">
    <property type="entry name" value="NTF2-like"/>
    <property type="match status" value="1"/>
</dbReference>
<accession>A0A5P2H3R6</accession>
<reference evidence="2 3" key="1">
    <citation type="submission" date="2019-09" db="EMBL/GenBank/DDBJ databases">
        <title>FDA dAtabase for Regulatory Grade micrObial Sequences (FDA-ARGOS): Supporting development and validation of Infectious Disease Dx tests.</title>
        <authorList>
            <person name="Sciortino C."/>
            <person name="Tallon L."/>
            <person name="Sadzewicz L."/>
            <person name="Vavikolanu K."/>
            <person name="Mehta A."/>
            <person name="Aluvathingal J."/>
            <person name="Nadendla S."/>
            <person name="Nandy P."/>
            <person name="Geyer C."/>
            <person name="Yan Y."/>
            <person name="Sichtig H."/>
        </authorList>
    </citation>
    <scope>NUCLEOTIDE SEQUENCE [LARGE SCALE GENOMIC DNA]</scope>
    <source>
        <strain evidence="2 3">FDAARGOS_664</strain>
    </source>
</reference>
<dbReference type="InterPro" id="IPR037401">
    <property type="entry name" value="SnoaL-like"/>
</dbReference>